<accession>A0AAD5LIB9</accession>
<dbReference type="SMART" id="SM00456">
    <property type="entry name" value="WW"/>
    <property type="match status" value="4"/>
</dbReference>
<feature type="domain" description="WW" evidence="3">
    <location>
        <begin position="43"/>
        <end position="77"/>
    </location>
</feature>
<feature type="domain" description="WW" evidence="3">
    <location>
        <begin position="6"/>
        <end position="34"/>
    </location>
</feature>
<feature type="compositionally biased region" description="Basic and acidic residues" evidence="2">
    <location>
        <begin position="133"/>
        <end position="150"/>
    </location>
</feature>
<sequence>MAVREWEKHIDDATQTAYYYNTRTGESSWEAPDGFDDAPATSERAPARWRRIVDESSGKPYFYDEANDVTQWEEPADAVIIESDEDEERADSERDDQEAADEHEQSEQEEEASGAKAPSATASNDDDGDDDDDKKNDVDAEKPNRHEWVRYVDATSGKPYFHDAVTGKTQWEQPDHFVEANARPARPAVSAEYLEHLHRTRAQRMARVSQQAVDPEGHLSRLNALLDKIPAAPSAAPSSSPSEANESEAPTQTASRPEWEQHVDPHSQRYYYHNVVTGTTQWQRPDGPIVSALADWIPPESPADDADAEPRHQPTVSGANYVATAKFNRLTGRYEQLGGDEYWQSMGVATDREGRQMGHFFDLKQLEKNRADAKRIKEQLKRKNVDWKKVAAEKKARKQKRQNEWLFQD</sequence>
<dbReference type="PROSITE" id="PS50020">
    <property type="entry name" value="WW_DOMAIN_2"/>
    <property type="match status" value="4"/>
</dbReference>
<comment type="caution">
    <text evidence="4">The sequence shown here is derived from an EMBL/GenBank/DDBJ whole genome shotgun (WGS) entry which is preliminary data.</text>
</comment>
<name>A0AAD5LIB9_PYTIN</name>
<feature type="region of interest" description="Disordered" evidence="2">
    <location>
        <begin position="231"/>
        <end position="262"/>
    </location>
</feature>
<dbReference type="PANTHER" id="PTHR47852:SF2">
    <property type="entry name" value="WW DOMAIN-CONTAINING PROTEIN"/>
    <property type="match status" value="1"/>
</dbReference>
<dbReference type="EMBL" id="JAKCXM010000115">
    <property type="protein sequence ID" value="KAJ0401918.1"/>
    <property type="molecule type" value="Genomic_DNA"/>
</dbReference>
<dbReference type="AlphaFoldDB" id="A0AAD5LIB9"/>
<evidence type="ECO:0000259" key="3">
    <source>
        <dbReference type="PROSITE" id="PS50020"/>
    </source>
</evidence>
<reference evidence="4" key="1">
    <citation type="submission" date="2021-12" db="EMBL/GenBank/DDBJ databases">
        <title>Prjna785345.</title>
        <authorList>
            <person name="Rujirawat T."/>
            <person name="Krajaejun T."/>
        </authorList>
    </citation>
    <scope>NUCLEOTIDE SEQUENCE</scope>
    <source>
        <strain evidence="4">Pi057C3</strain>
    </source>
</reference>
<dbReference type="PROSITE" id="PS01159">
    <property type="entry name" value="WW_DOMAIN_1"/>
    <property type="match status" value="3"/>
</dbReference>
<feature type="compositionally biased region" description="Low complexity" evidence="2">
    <location>
        <begin position="231"/>
        <end position="250"/>
    </location>
</feature>
<dbReference type="InterPro" id="IPR001202">
    <property type="entry name" value="WW_dom"/>
</dbReference>
<feature type="domain" description="WW" evidence="3">
    <location>
        <begin position="142"/>
        <end position="176"/>
    </location>
</feature>
<dbReference type="Gene3D" id="2.20.70.10">
    <property type="match status" value="4"/>
</dbReference>
<gene>
    <name evidence="4" type="ORF">P43SY_003535</name>
</gene>
<dbReference type="CDD" id="cd00201">
    <property type="entry name" value="WW"/>
    <property type="match status" value="4"/>
</dbReference>
<evidence type="ECO:0000313" key="5">
    <source>
        <dbReference type="Proteomes" id="UP001209570"/>
    </source>
</evidence>
<feature type="compositionally biased region" description="Acidic residues" evidence="2">
    <location>
        <begin position="82"/>
        <end position="99"/>
    </location>
</feature>
<evidence type="ECO:0000256" key="2">
    <source>
        <dbReference type="SAM" id="MobiDB-lite"/>
    </source>
</evidence>
<feature type="region of interest" description="Disordered" evidence="2">
    <location>
        <begin position="25"/>
        <end position="152"/>
    </location>
</feature>
<dbReference type="PANTHER" id="PTHR47852">
    <property type="entry name" value="OS06G0298400 PROTEIN"/>
    <property type="match status" value="1"/>
</dbReference>
<protein>
    <recommendedName>
        <fullName evidence="3">WW domain-containing protein</fullName>
    </recommendedName>
</protein>
<organism evidence="4 5">
    <name type="scientific">Pythium insidiosum</name>
    <name type="common">Pythiosis disease agent</name>
    <dbReference type="NCBI Taxonomy" id="114742"/>
    <lineage>
        <taxon>Eukaryota</taxon>
        <taxon>Sar</taxon>
        <taxon>Stramenopiles</taxon>
        <taxon>Oomycota</taxon>
        <taxon>Peronosporomycetes</taxon>
        <taxon>Pythiales</taxon>
        <taxon>Pythiaceae</taxon>
        <taxon>Pythium</taxon>
    </lineage>
</organism>
<keyword evidence="5" id="KW-1185">Reference proteome</keyword>
<dbReference type="Proteomes" id="UP001209570">
    <property type="component" value="Unassembled WGS sequence"/>
</dbReference>
<keyword evidence="1" id="KW-0175">Coiled coil</keyword>
<proteinExistence type="predicted"/>
<dbReference type="Pfam" id="PF00397">
    <property type="entry name" value="WW"/>
    <property type="match status" value="4"/>
</dbReference>
<dbReference type="InterPro" id="IPR036020">
    <property type="entry name" value="WW_dom_sf"/>
</dbReference>
<feature type="coiled-coil region" evidence="1">
    <location>
        <begin position="363"/>
        <end position="397"/>
    </location>
</feature>
<dbReference type="SUPFAM" id="SSF51045">
    <property type="entry name" value="WW domain"/>
    <property type="match status" value="4"/>
</dbReference>
<evidence type="ECO:0000256" key="1">
    <source>
        <dbReference type="SAM" id="Coils"/>
    </source>
</evidence>
<feature type="domain" description="WW" evidence="3">
    <location>
        <begin position="253"/>
        <end position="287"/>
    </location>
</feature>
<evidence type="ECO:0000313" key="4">
    <source>
        <dbReference type="EMBL" id="KAJ0401918.1"/>
    </source>
</evidence>